<name>A0ABN9XWW2_9DINO</name>
<feature type="non-terminal residue" evidence="1">
    <location>
        <position position="1"/>
    </location>
</feature>
<gene>
    <name evidence="1" type="ORF">PCOR1329_LOCUS80533</name>
</gene>
<reference evidence="1" key="1">
    <citation type="submission" date="2023-10" db="EMBL/GenBank/DDBJ databases">
        <authorList>
            <person name="Chen Y."/>
            <person name="Shah S."/>
            <person name="Dougan E. K."/>
            <person name="Thang M."/>
            <person name="Chan C."/>
        </authorList>
    </citation>
    <scope>NUCLEOTIDE SEQUENCE [LARGE SCALE GENOMIC DNA]</scope>
</reference>
<dbReference type="Proteomes" id="UP001189429">
    <property type="component" value="Unassembled WGS sequence"/>
</dbReference>
<proteinExistence type="predicted"/>
<keyword evidence="2" id="KW-1185">Reference proteome</keyword>
<comment type="caution">
    <text evidence="1">The sequence shown here is derived from an EMBL/GenBank/DDBJ whole genome shotgun (WGS) entry which is preliminary data.</text>
</comment>
<dbReference type="EMBL" id="CAUYUJ010021415">
    <property type="protein sequence ID" value="CAK0904568.1"/>
    <property type="molecule type" value="Genomic_DNA"/>
</dbReference>
<accession>A0ABN9XWW2</accession>
<organism evidence="1 2">
    <name type="scientific">Prorocentrum cordatum</name>
    <dbReference type="NCBI Taxonomy" id="2364126"/>
    <lineage>
        <taxon>Eukaryota</taxon>
        <taxon>Sar</taxon>
        <taxon>Alveolata</taxon>
        <taxon>Dinophyceae</taxon>
        <taxon>Prorocentrales</taxon>
        <taxon>Prorocentraceae</taxon>
        <taxon>Prorocentrum</taxon>
    </lineage>
</organism>
<protein>
    <submittedName>
        <fullName evidence="1">Uncharacterized protein</fullName>
    </submittedName>
</protein>
<evidence type="ECO:0000313" key="2">
    <source>
        <dbReference type="Proteomes" id="UP001189429"/>
    </source>
</evidence>
<evidence type="ECO:0000313" key="1">
    <source>
        <dbReference type="EMBL" id="CAK0904568.1"/>
    </source>
</evidence>
<sequence>VSDQLSLTTGSLEERLGRLRTHGATTASLGELQQQVSARADCCEAEFAKFTEGISAKVLDVTAWVSKLQAVFDAHEHALQHVSE</sequence>
<feature type="non-terminal residue" evidence="1">
    <location>
        <position position="84"/>
    </location>
</feature>